<dbReference type="InterPro" id="IPR058546">
    <property type="entry name" value="RPS4B/Roq1-like_LRR"/>
</dbReference>
<evidence type="ECO:0000256" key="2">
    <source>
        <dbReference type="ARBA" id="ARBA00022737"/>
    </source>
</evidence>
<comment type="caution">
    <text evidence="6">The sequence shown here is derived from an EMBL/GenBank/DDBJ whole genome shotgun (WGS) entry which is preliminary data.</text>
</comment>
<keyword evidence="2" id="KW-0677">Repeat</keyword>
<dbReference type="Pfam" id="PF01582">
    <property type="entry name" value="TIR"/>
    <property type="match status" value="1"/>
</dbReference>
<dbReference type="SMART" id="SM00255">
    <property type="entry name" value="TIR"/>
    <property type="match status" value="1"/>
</dbReference>
<sequence length="1585" mass="176455">MEIHTASSEAPPDFRLEWDVFLSFRGGDTRGTFTEQLYSELRSKGVRVFRDNEGMNRGDEIQASLLSAIDDSAAAIAVISPDYASSHWCLEELARLCDGGKRILPVFYRVNPSDVRHQRGTFANAFVVHERRFGKDIIESWRRALTKAGGLSGWVVPSEQDEQPVIQITVQLILELLSNSPLAVAPVTVGLDSRVRELLRQLDIRSNDAKILVLHGMGGIGKTTLAKALYNRLVAQFKARCFIPNIRETSTGDNGLINVQNKLLEKFSPGRKPINDINDGRDAIRGKVQEAQILLVLDDVDDLNQLDVLIGKKEWFHDGSRIIITTRERRVLSSRYVTDCFEVRELNSDDALKLFSYHALKREKPTDSFFDLSKQIVSLTGGLPLALEVFGSFLIDKRSTKEWEEALRKLKTNTLGMSHQLSLQGVLKISYDGLDEQNKSIFLDIACLFAQMDMTVQEVVDVLDGCGYDAKNAIKDLREKSLVKIIESDTLWIHDQLRDMGRDIVRSENHYDPGRRSRLWHREEILSVLKDGKGTRDVQGIVLEYKEKMPVRDPSRREIFWSHFTRMPSFTTLATFLNEICKKGRGERGEEGIVLRTTYFQQMINLRLLQINRVKLEGEFRFLPQSLKWLQWRECPLRVLLSDFCPRDFAVLDLSDSTIEQLWRAGRKRVAENLKTIILRGCHKLVAIPDLSGSQKLEKVVLEKCTALTELHKSVGQLGSLRYLNLRGCSKLAKFPTDVSGLKCLENLILSNCALLEELPEGIGLMKSLKELLVDGTAIRKLPDSLFHLEMLEKLELTGCSSLQELPNLLGMLHSLKEIILDSSGIVSLPDSIGSLGNLETLSVRWCTSLTTLPSSIGDLTKLKDVFIGGSNVRELPASIRSLRYLRELTLGNCEFSRDVPDSVEGLISLLKLDLGGESITSLPNQIGSLKMLKRLEIWNCPSLETLPESIGSLLDLTTLFIINTGIKELPESVGNLEDLVFMKLNKCRLLQRLPASFGKLKSLHHLSMEDSGVVELPDSFAMLSNLVTLNMGKKPQSARVNPMVMPSSVSKLTSLVELKARACYISGGIPNDFEKLVALETLDLGYNNFDSLPSSLKGLSSLKCLLLPHCSKLKSLPPLPSRLENIDIAECRELEIISDLSNLKSLQELNMPNCGRVVDVPGIQCLESLGWLYMTGCNMCSLAVKRRLSKEVTYKALPNRPIKAVLVGIVVSVNSGFPEELTDCIPTLADIQATILMLDKPLFSTSLPLKGIPKANEEQVHFCRFLDFHPLVSKLKDGYRIRVELRDPPMIPGTELKKCGVFLVSDMDDDYGGDETPLSENQQSLSEKLARFFNSLEDSSVQSPENAEEGEASSPCFLTRTAAIIHLSESASPMSSTLLQSVTIFAPSSRLYRFNLSPPFGLFSRPDQAIHFCRKTERTRDDPGFCIRCSSSRASRAYGGLTEEEAAAAAAASFFGANDLVEEEESEDEEEEEDDHTESSLDLLIRFFQSMFGKVARRAKKASRSVLPPAIPPQLVSFAVDGILLLASLSVLKALLEVACSLGGTVFAVILLVRVIWATTSYFQSNGSSFNQGGNTFGTGQPAI</sequence>
<keyword evidence="4" id="KW-0812">Transmembrane</keyword>
<dbReference type="Pfam" id="PF23282">
    <property type="entry name" value="WHD_ROQ1"/>
    <property type="match status" value="1"/>
</dbReference>
<dbReference type="SMART" id="SM00369">
    <property type="entry name" value="LRR_TYP"/>
    <property type="match status" value="6"/>
</dbReference>
<dbReference type="PRINTS" id="PR00364">
    <property type="entry name" value="DISEASERSIST"/>
</dbReference>
<dbReference type="SUPFAM" id="SSF52540">
    <property type="entry name" value="P-loop containing nucleoside triphosphate hydrolases"/>
    <property type="match status" value="1"/>
</dbReference>
<dbReference type="PROSITE" id="PS50104">
    <property type="entry name" value="TIR"/>
    <property type="match status" value="1"/>
</dbReference>
<dbReference type="SUPFAM" id="SSF52200">
    <property type="entry name" value="Toll/Interleukin receptor TIR domain"/>
    <property type="match status" value="1"/>
</dbReference>
<dbReference type="PANTHER" id="PTHR11017:SF385">
    <property type="entry name" value="DISEASE RESISTANCE PROTEIN (TIR-NBS-LRR CLASS)-RELATED"/>
    <property type="match status" value="1"/>
</dbReference>
<dbReference type="InterPro" id="IPR058192">
    <property type="entry name" value="WHD_ROQ1-like"/>
</dbReference>
<dbReference type="Pfam" id="PF23598">
    <property type="entry name" value="LRR_14"/>
    <property type="match status" value="1"/>
</dbReference>
<dbReference type="InterPro" id="IPR044974">
    <property type="entry name" value="Disease_R_plants"/>
</dbReference>
<evidence type="ECO:0000256" key="4">
    <source>
        <dbReference type="SAM" id="Phobius"/>
    </source>
</evidence>
<evidence type="ECO:0000256" key="3">
    <source>
        <dbReference type="ARBA" id="ARBA00022821"/>
    </source>
</evidence>
<dbReference type="SUPFAM" id="SSF52058">
    <property type="entry name" value="L domain-like"/>
    <property type="match status" value="2"/>
</dbReference>
<dbReference type="STRING" id="22663.A0A2I0JIV1"/>
<dbReference type="InterPro" id="IPR000157">
    <property type="entry name" value="TIR_dom"/>
</dbReference>
<dbReference type="GO" id="GO:0007165">
    <property type="term" value="P:signal transduction"/>
    <property type="evidence" value="ECO:0007669"/>
    <property type="project" value="InterPro"/>
</dbReference>
<feature type="transmembrane region" description="Helical" evidence="4">
    <location>
        <begin position="1540"/>
        <end position="1558"/>
    </location>
</feature>
<name>A0A2I0JIV1_PUNGR</name>
<keyword evidence="1" id="KW-0433">Leucine-rich repeat</keyword>
<dbReference type="InterPro" id="IPR042197">
    <property type="entry name" value="Apaf_helical"/>
</dbReference>
<protein>
    <recommendedName>
        <fullName evidence="5">TIR domain-containing protein</fullName>
    </recommendedName>
</protein>
<dbReference type="Proteomes" id="UP000233551">
    <property type="component" value="Unassembled WGS sequence"/>
</dbReference>
<proteinExistence type="predicted"/>
<keyword evidence="3" id="KW-0611">Plant defense</keyword>
<dbReference type="InterPro" id="IPR003591">
    <property type="entry name" value="Leu-rich_rpt_typical-subtyp"/>
</dbReference>
<dbReference type="InterPro" id="IPR035897">
    <property type="entry name" value="Toll_tir_struct_dom_sf"/>
</dbReference>
<dbReference type="InterPro" id="IPR055414">
    <property type="entry name" value="LRR_R13L4/SHOC2-like"/>
</dbReference>
<dbReference type="Gene3D" id="3.40.50.300">
    <property type="entry name" value="P-loop containing nucleotide triphosphate hydrolases"/>
    <property type="match status" value="1"/>
</dbReference>
<feature type="domain" description="TIR" evidence="5">
    <location>
        <begin position="16"/>
        <end position="172"/>
    </location>
</feature>
<evidence type="ECO:0000256" key="1">
    <source>
        <dbReference type="ARBA" id="ARBA00022614"/>
    </source>
</evidence>
<keyword evidence="7" id="KW-1185">Reference proteome</keyword>
<dbReference type="Gene3D" id="3.80.10.10">
    <property type="entry name" value="Ribonuclease Inhibitor"/>
    <property type="match status" value="4"/>
</dbReference>
<dbReference type="Pfam" id="PF00931">
    <property type="entry name" value="NB-ARC"/>
    <property type="match status" value="1"/>
</dbReference>
<accession>A0A2I0JIV1</accession>
<dbReference type="InterPro" id="IPR002182">
    <property type="entry name" value="NB-ARC"/>
</dbReference>
<dbReference type="Gene3D" id="3.40.50.10140">
    <property type="entry name" value="Toll/interleukin-1 receptor homology (TIR) domain"/>
    <property type="match status" value="1"/>
</dbReference>
<dbReference type="Gene3D" id="1.10.8.430">
    <property type="entry name" value="Helical domain of apoptotic protease-activating factors"/>
    <property type="match status" value="1"/>
</dbReference>
<dbReference type="EMBL" id="PGOL01001616">
    <property type="protein sequence ID" value="PKI56189.1"/>
    <property type="molecule type" value="Genomic_DNA"/>
</dbReference>
<gene>
    <name evidence="6" type="ORF">CRG98_023384</name>
</gene>
<dbReference type="GO" id="GO:0051707">
    <property type="term" value="P:response to other organism"/>
    <property type="evidence" value="ECO:0007669"/>
    <property type="project" value="UniProtKB-ARBA"/>
</dbReference>
<evidence type="ECO:0000259" key="5">
    <source>
        <dbReference type="PROSITE" id="PS50104"/>
    </source>
</evidence>
<dbReference type="Pfam" id="PF23286">
    <property type="entry name" value="LRR_13"/>
    <property type="match status" value="1"/>
</dbReference>
<dbReference type="PANTHER" id="PTHR11017">
    <property type="entry name" value="LEUCINE-RICH REPEAT-CONTAINING PROTEIN"/>
    <property type="match status" value="1"/>
</dbReference>
<evidence type="ECO:0000313" key="7">
    <source>
        <dbReference type="Proteomes" id="UP000233551"/>
    </source>
</evidence>
<dbReference type="GO" id="GO:0043531">
    <property type="term" value="F:ADP binding"/>
    <property type="evidence" value="ECO:0007669"/>
    <property type="project" value="InterPro"/>
</dbReference>
<dbReference type="InterPro" id="IPR032675">
    <property type="entry name" value="LRR_dom_sf"/>
</dbReference>
<evidence type="ECO:0000313" key="6">
    <source>
        <dbReference type="EMBL" id="PKI56189.1"/>
    </source>
</evidence>
<keyword evidence="4" id="KW-1133">Transmembrane helix</keyword>
<dbReference type="GO" id="GO:0006952">
    <property type="term" value="P:defense response"/>
    <property type="evidence" value="ECO:0007669"/>
    <property type="project" value="UniProtKB-KW"/>
</dbReference>
<organism evidence="6 7">
    <name type="scientific">Punica granatum</name>
    <name type="common">Pomegranate</name>
    <dbReference type="NCBI Taxonomy" id="22663"/>
    <lineage>
        <taxon>Eukaryota</taxon>
        <taxon>Viridiplantae</taxon>
        <taxon>Streptophyta</taxon>
        <taxon>Embryophyta</taxon>
        <taxon>Tracheophyta</taxon>
        <taxon>Spermatophyta</taxon>
        <taxon>Magnoliopsida</taxon>
        <taxon>eudicotyledons</taxon>
        <taxon>Gunneridae</taxon>
        <taxon>Pentapetalae</taxon>
        <taxon>rosids</taxon>
        <taxon>malvids</taxon>
        <taxon>Myrtales</taxon>
        <taxon>Lythraceae</taxon>
        <taxon>Punica</taxon>
    </lineage>
</organism>
<keyword evidence="4" id="KW-0472">Membrane</keyword>
<dbReference type="InterPro" id="IPR027417">
    <property type="entry name" value="P-loop_NTPase"/>
</dbReference>
<reference evidence="6 7" key="1">
    <citation type="submission" date="2017-11" db="EMBL/GenBank/DDBJ databases">
        <title>De-novo sequencing of pomegranate (Punica granatum L.) genome.</title>
        <authorList>
            <person name="Akparov Z."/>
            <person name="Amiraslanov A."/>
            <person name="Hajiyeva S."/>
            <person name="Abbasov M."/>
            <person name="Kaur K."/>
            <person name="Hamwieh A."/>
            <person name="Solovyev V."/>
            <person name="Salamov A."/>
            <person name="Braich B."/>
            <person name="Kosarev P."/>
            <person name="Mahmoud A."/>
            <person name="Hajiyev E."/>
            <person name="Babayeva S."/>
            <person name="Izzatullayeva V."/>
            <person name="Mammadov A."/>
            <person name="Mammadov A."/>
            <person name="Sharifova S."/>
            <person name="Ojaghi J."/>
            <person name="Eynullazada K."/>
            <person name="Bayramov B."/>
            <person name="Abdulazimova A."/>
            <person name="Shahmuradov I."/>
        </authorList>
    </citation>
    <scope>NUCLEOTIDE SEQUENCE [LARGE SCALE GENOMIC DNA]</scope>
    <source>
        <strain evidence="7">cv. AG2017</strain>
        <tissue evidence="6">Leaf</tissue>
    </source>
</reference>